<keyword evidence="1" id="KW-0812">Transmembrane</keyword>
<dbReference type="AlphaFoldDB" id="A0AAD4XXL8"/>
<comment type="caution">
    <text evidence="2">The sequence shown here is derived from an EMBL/GenBank/DDBJ whole genome shotgun (WGS) entry which is preliminary data.</text>
</comment>
<gene>
    <name evidence="2" type="ORF">MKW98_011020</name>
</gene>
<evidence type="ECO:0000256" key="1">
    <source>
        <dbReference type="SAM" id="Phobius"/>
    </source>
</evidence>
<reference evidence="2" key="1">
    <citation type="submission" date="2022-04" db="EMBL/GenBank/DDBJ databases">
        <title>A functionally conserved STORR gene fusion in Papaver species that diverged 16.8 million years ago.</title>
        <authorList>
            <person name="Catania T."/>
        </authorList>
    </citation>
    <scope>NUCLEOTIDE SEQUENCE</scope>
    <source>
        <strain evidence="2">S-188037</strain>
    </source>
</reference>
<evidence type="ECO:0000313" key="3">
    <source>
        <dbReference type="Proteomes" id="UP001202328"/>
    </source>
</evidence>
<sequence>MLKRKKNKKSIGLIRTVISCTIFVISVATLLSVHLHIFLYSKVPVFSDPTAYKLPSQHEIGHHGISAVHNKDFVPYADPSPEYSLPTESRGYLLVHTNGGINQMRAGVLVMHMHLYNMLCVEIGFKNVAMLSIFRKL</sequence>
<dbReference type="EMBL" id="JAJJMB010001160">
    <property type="protein sequence ID" value="KAI3958332.1"/>
    <property type="molecule type" value="Genomic_DNA"/>
</dbReference>
<dbReference type="Proteomes" id="UP001202328">
    <property type="component" value="Unassembled WGS sequence"/>
</dbReference>
<name>A0AAD4XXL8_9MAGN</name>
<keyword evidence="1" id="KW-1133">Transmembrane helix</keyword>
<organism evidence="2 3">
    <name type="scientific">Papaver atlanticum</name>
    <dbReference type="NCBI Taxonomy" id="357466"/>
    <lineage>
        <taxon>Eukaryota</taxon>
        <taxon>Viridiplantae</taxon>
        <taxon>Streptophyta</taxon>
        <taxon>Embryophyta</taxon>
        <taxon>Tracheophyta</taxon>
        <taxon>Spermatophyta</taxon>
        <taxon>Magnoliopsida</taxon>
        <taxon>Ranunculales</taxon>
        <taxon>Papaveraceae</taxon>
        <taxon>Papaveroideae</taxon>
        <taxon>Papaver</taxon>
    </lineage>
</organism>
<accession>A0AAD4XXL8</accession>
<proteinExistence type="predicted"/>
<protein>
    <submittedName>
        <fullName evidence="2">Uncharacterized protein</fullName>
    </submittedName>
</protein>
<feature type="transmembrane region" description="Helical" evidence="1">
    <location>
        <begin position="12"/>
        <end position="39"/>
    </location>
</feature>
<evidence type="ECO:0000313" key="2">
    <source>
        <dbReference type="EMBL" id="KAI3958332.1"/>
    </source>
</evidence>
<keyword evidence="3" id="KW-1185">Reference proteome</keyword>
<keyword evidence="1" id="KW-0472">Membrane</keyword>